<proteinExistence type="predicted"/>
<evidence type="ECO:0000256" key="2">
    <source>
        <dbReference type="PROSITE-ProRule" id="PRU00335"/>
    </source>
</evidence>
<organism evidence="5 6">
    <name type="scientific">Spongiibacter nanhainus</name>
    <dbReference type="NCBI Taxonomy" id="2794344"/>
    <lineage>
        <taxon>Bacteria</taxon>
        <taxon>Pseudomonadati</taxon>
        <taxon>Pseudomonadota</taxon>
        <taxon>Gammaproteobacteria</taxon>
        <taxon>Cellvibrionales</taxon>
        <taxon>Spongiibacteraceae</taxon>
        <taxon>Spongiibacter</taxon>
    </lineage>
</organism>
<dbReference type="Proteomes" id="UP000596063">
    <property type="component" value="Chromosome"/>
</dbReference>
<accession>A0A7T4R3G6</accession>
<feature type="domain" description="HTH tetR-type" evidence="4">
    <location>
        <begin position="25"/>
        <end position="85"/>
    </location>
</feature>
<dbReference type="InterPro" id="IPR009057">
    <property type="entry name" value="Homeodomain-like_sf"/>
</dbReference>
<sequence>MSSTTSLRPLNPRAQAVQPQRRAGERRYHSVLEEADKLLGEEGLTGFSIPVLAERLGYTRRSIYKFFPSPYAILNELTKTYLDRLEAYLVNHAELQSKDLHWEEVVTRLNTEGAKFHNANPVSRLLILGGAVTDESFRATEYSIKKLGGILNDLLNERGIQVPTEPDVASLAVDIATSVFRVSNLYHGYIDDQYGRESGRAMVAYLNLYVTPS</sequence>
<dbReference type="GO" id="GO:0003677">
    <property type="term" value="F:DNA binding"/>
    <property type="evidence" value="ECO:0007669"/>
    <property type="project" value="UniProtKB-UniRule"/>
</dbReference>
<protein>
    <submittedName>
        <fullName evidence="5">TetR/AcrR family transcriptional regulator</fullName>
    </submittedName>
</protein>
<dbReference type="InterPro" id="IPR001647">
    <property type="entry name" value="HTH_TetR"/>
</dbReference>
<dbReference type="EMBL" id="CP066167">
    <property type="protein sequence ID" value="QQD19564.1"/>
    <property type="molecule type" value="Genomic_DNA"/>
</dbReference>
<feature type="DNA-binding region" description="H-T-H motif" evidence="2">
    <location>
        <begin position="48"/>
        <end position="67"/>
    </location>
</feature>
<gene>
    <name evidence="5" type="ORF">I6N98_06855</name>
</gene>
<dbReference type="Pfam" id="PF00440">
    <property type="entry name" value="TetR_N"/>
    <property type="match status" value="1"/>
</dbReference>
<dbReference type="KEGG" id="snan:I6N98_06855"/>
<evidence type="ECO:0000256" key="1">
    <source>
        <dbReference type="ARBA" id="ARBA00023125"/>
    </source>
</evidence>
<keyword evidence="6" id="KW-1185">Reference proteome</keyword>
<evidence type="ECO:0000259" key="4">
    <source>
        <dbReference type="PROSITE" id="PS50977"/>
    </source>
</evidence>
<dbReference type="RefSeq" id="WP_198571048.1">
    <property type="nucleotide sequence ID" value="NZ_CP066167.1"/>
</dbReference>
<evidence type="ECO:0000313" key="6">
    <source>
        <dbReference type="Proteomes" id="UP000596063"/>
    </source>
</evidence>
<name>A0A7T4R3G6_9GAMM</name>
<keyword evidence="1 2" id="KW-0238">DNA-binding</keyword>
<dbReference type="PROSITE" id="PS50977">
    <property type="entry name" value="HTH_TETR_2"/>
    <property type="match status" value="1"/>
</dbReference>
<dbReference type="SUPFAM" id="SSF46689">
    <property type="entry name" value="Homeodomain-like"/>
    <property type="match status" value="1"/>
</dbReference>
<reference evidence="5 6" key="1">
    <citation type="submission" date="2020-12" db="EMBL/GenBank/DDBJ databases">
        <authorList>
            <person name="Shan Y."/>
        </authorList>
    </citation>
    <scope>NUCLEOTIDE SEQUENCE [LARGE SCALE GENOMIC DNA]</scope>
    <source>
        <strain evidence="6">csc3.9</strain>
    </source>
</reference>
<dbReference type="AlphaFoldDB" id="A0A7T4R3G6"/>
<evidence type="ECO:0000256" key="3">
    <source>
        <dbReference type="SAM" id="MobiDB-lite"/>
    </source>
</evidence>
<feature type="region of interest" description="Disordered" evidence="3">
    <location>
        <begin position="1"/>
        <end position="26"/>
    </location>
</feature>
<evidence type="ECO:0000313" key="5">
    <source>
        <dbReference type="EMBL" id="QQD19564.1"/>
    </source>
</evidence>
<dbReference type="Gene3D" id="1.10.357.10">
    <property type="entry name" value="Tetracycline Repressor, domain 2"/>
    <property type="match status" value="1"/>
</dbReference>